<keyword evidence="2" id="KW-1185">Reference proteome</keyword>
<reference evidence="2" key="1">
    <citation type="submission" date="2018-09" db="EMBL/GenBank/DDBJ databases">
        <authorList>
            <person name="Zhu H."/>
        </authorList>
    </citation>
    <scope>NUCLEOTIDE SEQUENCE [LARGE SCALE GENOMIC DNA]</scope>
    <source>
        <strain evidence="2">K1S02-23</strain>
    </source>
</reference>
<name>A0A3A3G972_9BURK</name>
<dbReference type="AlphaFoldDB" id="A0A3A3G972"/>
<evidence type="ECO:0000313" key="1">
    <source>
        <dbReference type="EMBL" id="RJG04344.1"/>
    </source>
</evidence>
<accession>A0A3A3G972</accession>
<organism evidence="1 2">
    <name type="scientific">Noviherbaspirillum sedimenti</name>
    <dbReference type="NCBI Taxonomy" id="2320865"/>
    <lineage>
        <taxon>Bacteria</taxon>
        <taxon>Pseudomonadati</taxon>
        <taxon>Pseudomonadota</taxon>
        <taxon>Betaproteobacteria</taxon>
        <taxon>Burkholderiales</taxon>
        <taxon>Oxalobacteraceae</taxon>
        <taxon>Noviherbaspirillum</taxon>
    </lineage>
</organism>
<dbReference type="EMBL" id="QYUQ01000002">
    <property type="protein sequence ID" value="RJG04344.1"/>
    <property type="molecule type" value="Genomic_DNA"/>
</dbReference>
<dbReference type="OrthoDB" id="5509507at2"/>
<evidence type="ECO:0000313" key="2">
    <source>
        <dbReference type="Proteomes" id="UP000266327"/>
    </source>
</evidence>
<dbReference type="Proteomes" id="UP000266327">
    <property type="component" value="Unassembled WGS sequence"/>
</dbReference>
<proteinExistence type="predicted"/>
<sequence>MPLTFGQVFVQGEVGSSESITGTLADGTPLGLQIDAKASHADGSLRHAVISTVLPQLAAGQSQTIKLVKTAAYTATPSATALADLLNGGFDARVNLTIGGVAYSVSAKDLLQLPNPTKWLVGPSVNEWLVSAPLKTAGGVVHPHLVARFAIRAYAGINKAKVDVIVENGWAYEPNPQDFTYDVQVEVGGQTVYSNNALTHYHHARWRKSFWWGTAPLAHIKHNTAYLIASKAVPNYDQSITISETGLANLKMNFDAASIEPMGNGIATPYMPTTGGRPEIGLIPGWGAMTVLSMDKRAKDVTLGMGDLSGSWPTHYRDKVTGRPISLADYPYMTLNGPSSDSFNPTANRNEALPGCTTVCNNPNVADTAHQPAFNYLPYLLTGEHYYLEELLFYTMWSVGGGHPVYRQLEQGLVASDQVRGQAWTLRNVVDAAYVLPDSDPMKAQFNAILAANLAWFNTTYTTNASANVFGALTNGYAFSYNNETGIAPWQDDFFTSVIGHAAERNFSGAPALLAWKAKFPVGRMADAGFCWVMGSVYTFNMRPTNTSPFFTTYAQVYQATLSAALRATACGSAAMAQQIQLEDPGTPMIAGAMVGYPQSSMGFPANMQPALAYAKDSGIANAATAWSIFNQRQMKPDYSTDPQFAIVPR</sequence>
<protein>
    <submittedName>
        <fullName evidence="1">Uncharacterized protein</fullName>
    </submittedName>
</protein>
<comment type="caution">
    <text evidence="1">The sequence shown here is derived from an EMBL/GenBank/DDBJ whole genome shotgun (WGS) entry which is preliminary data.</text>
</comment>
<gene>
    <name evidence="1" type="ORF">D3878_10180</name>
</gene>